<comment type="caution">
    <text evidence="1">The sequence shown here is derived from an EMBL/GenBank/DDBJ whole genome shotgun (WGS) entry which is preliminary data.</text>
</comment>
<evidence type="ECO:0000313" key="1">
    <source>
        <dbReference type="EMBL" id="KAK1867718.1"/>
    </source>
</evidence>
<dbReference type="Proteomes" id="UP000798662">
    <property type="component" value="Chromosome 3"/>
</dbReference>
<keyword evidence="2" id="KW-1185">Reference proteome</keyword>
<gene>
    <name evidence="1" type="ORF">I4F81_010221</name>
</gene>
<name>A0ACC3CD30_PYRYE</name>
<accession>A0ACC3CD30</accession>
<proteinExistence type="predicted"/>
<organism evidence="1 2">
    <name type="scientific">Pyropia yezoensis</name>
    <name type="common">Susabi-nori</name>
    <name type="synonym">Porphyra yezoensis</name>
    <dbReference type="NCBI Taxonomy" id="2788"/>
    <lineage>
        <taxon>Eukaryota</taxon>
        <taxon>Rhodophyta</taxon>
        <taxon>Bangiophyceae</taxon>
        <taxon>Bangiales</taxon>
        <taxon>Bangiaceae</taxon>
        <taxon>Pyropia</taxon>
    </lineage>
</organism>
<dbReference type="EMBL" id="CM020620">
    <property type="protein sequence ID" value="KAK1867718.1"/>
    <property type="molecule type" value="Genomic_DNA"/>
</dbReference>
<protein>
    <submittedName>
        <fullName evidence="1">Uncharacterized protein</fullName>
    </submittedName>
</protein>
<reference evidence="1" key="1">
    <citation type="submission" date="2019-11" db="EMBL/GenBank/DDBJ databases">
        <title>Nori genome reveals adaptations in red seaweeds to the harsh intertidal environment.</title>
        <authorList>
            <person name="Wang D."/>
            <person name="Mao Y."/>
        </authorList>
    </citation>
    <scope>NUCLEOTIDE SEQUENCE</scope>
    <source>
        <tissue evidence="1">Gametophyte</tissue>
    </source>
</reference>
<sequence>MPSDLGPNVAAVLHGPGDLRVGSHPTPDPGPHQVLIAVSAVGICGSDVHYLTHGRIGPFVLRAPMVLGHEAAGVVVRLGAGVTHLAVGDQVAIEPGVPCSSAGSLSSSHCGVAACAAGRYNLCGDMRFCATPPVDGSLATYYVHAADFVYRLPAGVSMEDAALFEPLSVGIHALRRAGLDDDGAAATGPGDVYVGGAGPIGLVTLLVAKAKYPTRRVVVADVDAGRLALATELGADATVVVDVADDRGAAGVAADVTAALCRLIAAAADDAGTSEASGAAAATAAAPPRHPPGVAVAVECSGAASSVAACVAAVRPGGVVVVVGMGAPVVGVPLVDAGVKEIDLRGVFRYADTYGEAAALVGEGRLSLRRLVTHRYRLADAAKAFETVRLGRDGVIKVVIDYA</sequence>
<evidence type="ECO:0000313" key="2">
    <source>
        <dbReference type="Proteomes" id="UP000798662"/>
    </source>
</evidence>